<dbReference type="SUPFAM" id="SSF51445">
    <property type="entry name" value="(Trans)glycosidases"/>
    <property type="match status" value="1"/>
</dbReference>
<evidence type="ECO:0000256" key="1">
    <source>
        <dbReference type="ARBA" id="ARBA00007754"/>
    </source>
</evidence>
<keyword evidence="3 4" id="KW-0326">Glycosidase</keyword>
<accession>A0ABV8IBV1</accession>
<evidence type="ECO:0000256" key="2">
    <source>
        <dbReference type="ARBA" id="ARBA00022801"/>
    </source>
</evidence>
<feature type="active site" description="Nucleophile" evidence="4">
    <location>
        <position position="294"/>
    </location>
</feature>
<gene>
    <name evidence="7" type="ORF">ACFOWE_19550</name>
</gene>
<evidence type="ECO:0000313" key="7">
    <source>
        <dbReference type="EMBL" id="MFC4060505.1"/>
    </source>
</evidence>
<evidence type="ECO:0000256" key="3">
    <source>
        <dbReference type="ARBA" id="ARBA00023295"/>
    </source>
</evidence>
<feature type="active site" description="Proton donor" evidence="4">
    <location>
        <position position="190"/>
    </location>
</feature>
<dbReference type="RefSeq" id="WP_377289817.1">
    <property type="nucleotide sequence ID" value="NZ_JBHSBM010000023.1"/>
</dbReference>
<protein>
    <submittedName>
        <fullName evidence="7">Glycoside hydrolase family 26 protein</fullName>
    </submittedName>
</protein>
<keyword evidence="5" id="KW-1133">Transmembrane helix</keyword>
<comment type="similarity">
    <text evidence="1 4">Belongs to the glycosyl hydrolase 26 family.</text>
</comment>
<dbReference type="PANTHER" id="PTHR40079">
    <property type="entry name" value="MANNAN ENDO-1,4-BETA-MANNOSIDASE E-RELATED"/>
    <property type="match status" value="1"/>
</dbReference>
<dbReference type="EMBL" id="JBHSBM010000023">
    <property type="protein sequence ID" value="MFC4060505.1"/>
    <property type="molecule type" value="Genomic_DNA"/>
</dbReference>
<keyword evidence="2 4" id="KW-0378">Hydrolase</keyword>
<feature type="domain" description="GH26" evidence="6">
    <location>
        <begin position="63"/>
        <end position="351"/>
    </location>
</feature>
<dbReference type="InterPro" id="IPR022790">
    <property type="entry name" value="GH26_dom"/>
</dbReference>
<dbReference type="Pfam" id="PF02156">
    <property type="entry name" value="Glyco_hydro_26"/>
    <property type="match status" value="1"/>
</dbReference>
<dbReference type="InterPro" id="IPR000805">
    <property type="entry name" value="Glyco_hydro_26"/>
</dbReference>
<dbReference type="Proteomes" id="UP001595850">
    <property type="component" value="Unassembled WGS sequence"/>
</dbReference>
<proteinExistence type="inferred from homology"/>
<keyword evidence="5" id="KW-0812">Transmembrane</keyword>
<dbReference type="InterPro" id="IPR017853">
    <property type="entry name" value="GH"/>
</dbReference>
<evidence type="ECO:0000313" key="8">
    <source>
        <dbReference type="Proteomes" id="UP001595850"/>
    </source>
</evidence>
<keyword evidence="5" id="KW-0472">Membrane</keyword>
<name>A0ABV8IBV1_9ACTN</name>
<comment type="caution">
    <text evidence="7">The sequence shown here is derived from an EMBL/GenBank/DDBJ whole genome shotgun (WGS) entry which is preliminary data.</text>
</comment>
<evidence type="ECO:0000256" key="4">
    <source>
        <dbReference type="PROSITE-ProRule" id="PRU01100"/>
    </source>
</evidence>
<sequence length="365" mass="41075">MTMPGKGRHARHGTGAAPSRWIPVTLVAALVTALAITAVVYMYAAPVEHGAAPPSPTVPGDQATPRSCVPTSDLVPPCGAWWGMHVPPDAERGLVDDVTAMEEQIGRRLDIVISYHDMSEGDAGRFFRDDESKIATDRIMFLGWESSIWEGNVDIPWHAIARGELDRVIDAQAERVKEYGRPVLIGFDGEKDREESGQTAEEYIAAYKRIVDRFRLAGADNALWVWGVTGYYPFRDRWKPYYPGDDYVDWISFDPYNFATCRGAKWQDFEETVRPTYEWFQENGFSHKPLMLAEYGTESHASDPSAKGEWFRDIPAVMREMPNLKAIIQWNNTDADECDFTLTGPGVLQAFSDVGKDPYFRQPLP</sequence>
<dbReference type="PROSITE" id="PS51764">
    <property type="entry name" value="GH26"/>
    <property type="match status" value="1"/>
</dbReference>
<feature type="transmembrane region" description="Helical" evidence="5">
    <location>
        <begin position="21"/>
        <end position="44"/>
    </location>
</feature>
<dbReference type="GO" id="GO:0016787">
    <property type="term" value="F:hydrolase activity"/>
    <property type="evidence" value="ECO:0007669"/>
    <property type="project" value="UniProtKB-KW"/>
</dbReference>
<dbReference type="Gene3D" id="3.20.20.80">
    <property type="entry name" value="Glycosidases"/>
    <property type="match status" value="1"/>
</dbReference>
<reference evidence="8" key="1">
    <citation type="journal article" date="2019" name="Int. J. Syst. Evol. Microbiol.">
        <title>The Global Catalogue of Microorganisms (GCM) 10K type strain sequencing project: providing services to taxonomists for standard genome sequencing and annotation.</title>
        <authorList>
            <consortium name="The Broad Institute Genomics Platform"/>
            <consortium name="The Broad Institute Genome Sequencing Center for Infectious Disease"/>
            <person name="Wu L."/>
            <person name="Ma J."/>
        </authorList>
    </citation>
    <scope>NUCLEOTIDE SEQUENCE [LARGE SCALE GENOMIC DNA]</scope>
    <source>
        <strain evidence="8">TBRC 4489</strain>
    </source>
</reference>
<evidence type="ECO:0000259" key="6">
    <source>
        <dbReference type="PROSITE" id="PS51764"/>
    </source>
</evidence>
<organism evidence="7 8">
    <name type="scientific">Planomonospora corallina</name>
    <dbReference type="NCBI Taxonomy" id="1806052"/>
    <lineage>
        <taxon>Bacteria</taxon>
        <taxon>Bacillati</taxon>
        <taxon>Actinomycetota</taxon>
        <taxon>Actinomycetes</taxon>
        <taxon>Streptosporangiales</taxon>
        <taxon>Streptosporangiaceae</taxon>
        <taxon>Planomonospora</taxon>
    </lineage>
</organism>
<keyword evidence="8" id="KW-1185">Reference proteome</keyword>
<dbReference type="PANTHER" id="PTHR40079:SF4">
    <property type="entry name" value="GH26 DOMAIN-CONTAINING PROTEIN-RELATED"/>
    <property type="match status" value="1"/>
</dbReference>
<evidence type="ECO:0000256" key="5">
    <source>
        <dbReference type="SAM" id="Phobius"/>
    </source>
</evidence>